<evidence type="ECO:0000256" key="3">
    <source>
        <dbReference type="ARBA" id="ARBA00022741"/>
    </source>
</evidence>
<keyword evidence="4 8" id="KW-0067">ATP-binding</keyword>
<keyword evidence="3" id="KW-0547">Nucleotide-binding</keyword>
<dbReference type="EMBL" id="QJJQ01000009">
    <property type="protein sequence ID" value="PXW85849.1"/>
    <property type="molecule type" value="Genomic_DNA"/>
</dbReference>
<evidence type="ECO:0000256" key="4">
    <source>
        <dbReference type="ARBA" id="ARBA00022840"/>
    </source>
</evidence>
<dbReference type="Proteomes" id="UP000247978">
    <property type="component" value="Unassembled WGS sequence"/>
</dbReference>
<dbReference type="PROSITE" id="PS00211">
    <property type="entry name" value="ABC_TRANSPORTER_1"/>
    <property type="match status" value="1"/>
</dbReference>
<accession>A0A2V3WAS5</accession>
<dbReference type="OrthoDB" id="9802264at2"/>
<dbReference type="InterPro" id="IPR003593">
    <property type="entry name" value="AAA+_ATPase"/>
</dbReference>
<dbReference type="SUPFAM" id="SSF52540">
    <property type="entry name" value="P-loop containing nucleoside triphosphate hydrolases"/>
    <property type="match status" value="1"/>
</dbReference>
<gene>
    <name evidence="8" type="ORF">DFR56_10911</name>
</gene>
<dbReference type="PANTHER" id="PTHR42788:SF17">
    <property type="entry name" value="ALIPHATIC SULFONATES IMPORT ATP-BINDING PROTEIN SSUB"/>
    <property type="match status" value="1"/>
</dbReference>
<protein>
    <submittedName>
        <fullName evidence="8">Sulfonate transport system ATP-binding protein</fullName>
    </submittedName>
</protein>
<dbReference type="PANTHER" id="PTHR42788">
    <property type="entry name" value="TAURINE IMPORT ATP-BINDING PROTEIN-RELATED"/>
    <property type="match status" value="1"/>
</dbReference>
<dbReference type="InterPro" id="IPR017871">
    <property type="entry name" value="ABC_transporter-like_CS"/>
</dbReference>
<organism evidence="8 9">
    <name type="scientific">Pseudogracilibacillus auburnensis</name>
    <dbReference type="NCBI Taxonomy" id="1494959"/>
    <lineage>
        <taxon>Bacteria</taxon>
        <taxon>Bacillati</taxon>
        <taxon>Bacillota</taxon>
        <taxon>Bacilli</taxon>
        <taxon>Bacillales</taxon>
        <taxon>Bacillaceae</taxon>
        <taxon>Pseudogracilibacillus</taxon>
    </lineage>
</organism>
<evidence type="ECO:0000256" key="1">
    <source>
        <dbReference type="ARBA" id="ARBA00022448"/>
    </source>
</evidence>
<feature type="domain" description="ABC transporter" evidence="7">
    <location>
        <begin position="19"/>
        <end position="240"/>
    </location>
</feature>
<dbReference type="InterPro" id="IPR027417">
    <property type="entry name" value="P-loop_NTPase"/>
</dbReference>
<sequence length="250" mass="28139">MAVLTKVKNKVYNEHAVHISLKQVEKSFNDKVVLKDISLEIGTGEFVVIVGKSGSGKSTLLRLISGLEYPTYGNVLFDDTSIDQSAKSAKMMYQDSRLLPWKKVIDNVGLGLKGNWYPKAKEKLEQVGLLSHQNDWPSTLSGGQQQRVALARALVHNPSLLLLDEPMSALDAFTRLEMQNLIENLWIKQRFTALLVTHDVREAVKLGDRIILIEDGFITLDIKNPISRPRSLTNSQFSKIEKQVLDRIMN</sequence>
<dbReference type="Gene3D" id="3.40.50.300">
    <property type="entry name" value="P-loop containing nucleotide triphosphate hydrolases"/>
    <property type="match status" value="1"/>
</dbReference>
<dbReference type="SMART" id="SM00382">
    <property type="entry name" value="AAA"/>
    <property type="match status" value="1"/>
</dbReference>
<reference evidence="8 9" key="1">
    <citation type="submission" date="2018-05" db="EMBL/GenBank/DDBJ databases">
        <title>Genomic Encyclopedia of Type Strains, Phase IV (KMG-IV): sequencing the most valuable type-strain genomes for metagenomic binning, comparative biology and taxonomic classification.</title>
        <authorList>
            <person name="Goeker M."/>
        </authorList>
    </citation>
    <scope>NUCLEOTIDE SEQUENCE [LARGE SCALE GENOMIC DNA]</scope>
    <source>
        <strain evidence="8 9">DSM 28556</strain>
    </source>
</reference>
<dbReference type="PROSITE" id="PS50893">
    <property type="entry name" value="ABC_TRANSPORTER_2"/>
    <property type="match status" value="1"/>
</dbReference>
<comment type="caution">
    <text evidence="8">The sequence shown here is derived from an EMBL/GenBank/DDBJ whole genome shotgun (WGS) entry which is preliminary data.</text>
</comment>
<evidence type="ECO:0000256" key="6">
    <source>
        <dbReference type="ARBA" id="ARBA00023136"/>
    </source>
</evidence>
<evidence type="ECO:0000256" key="2">
    <source>
        <dbReference type="ARBA" id="ARBA00022475"/>
    </source>
</evidence>
<keyword evidence="6" id="KW-0472">Membrane</keyword>
<proteinExistence type="predicted"/>
<dbReference type="AlphaFoldDB" id="A0A2V3WAS5"/>
<dbReference type="InterPro" id="IPR050166">
    <property type="entry name" value="ABC_transporter_ATP-bind"/>
</dbReference>
<evidence type="ECO:0000259" key="7">
    <source>
        <dbReference type="PROSITE" id="PS50893"/>
    </source>
</evidence>
<keyword evidence="1" id="KW-0813">Transport</keyword>
<keyword evidence="9" id="KW-1185">Reference proteome</keyword>
<keyword evidence="2" id="KW-1003">Cell membrane</keyword>
<evidence type="ECO:0000313" key="8">
    <source>
        <dbReference type="EMBL" id="PXW85849.1"/>
    </source>
</evidence>
<keyword evidence="5" id="KW-1278">Translocase</keyword>
<dbReference type="InterPro" id="IPR003439">
    <property type="entry name" value="ABC_transporter-like_ATP-bd"/>
</dbReference>
<dbReference type="RefSeq" id="WP_110395819.1">
    <property type="nucleotide sequence ID" value="NZ_JBHUHB010000001.1"/>
</dbReference>
<dbReference type="GO" id="GO:0005524">
    <property type="term" value="F:ATP binding"/>
    <property type="evidence" value="ECO:0007669"/>
    <property type="project" value="UniProtKB-KW"/>
</dbReference>
<name>A0A2V3WAS5_9BACI</name>
<dbReference type="GO" id="GO:0016887">
    <property type="term" value="F:ATP hydrolysis activity"/>
    <property type="evidence" value="ECO:0007669"/>
    <property type="project" value="InterPro"/>
</dbReference>
<evidence type="ECO:0000313" key="9">
    <source>
        <dbReference type="Proteomes" id="UP000247978"/>
    </source>
</evidence>
<dbReference type="Pfam" id="PF00005">
    <property type="entry name" value="ABC_tran"/>
    <property type="match status" value="1"/>
</dbReference>
<evidence type="ECO:0000256" key="5">
    <source>
        <dbReference type="ARBA" id="ARBA00022967"/>
    </source>
</evidence>